<dbReference type="PANTHER" id="PTHR11639">
    <property type="entry name" value="S100 CALCIUM-BINDING PROTEIN"/>
    <property type="match status" value="1"/>
</dbReference>
<evidence type="ECO:0000313" key="7">
    <source>
        <dbReference type="Proteomes" id="UP000472265"/>
    </source>
</evidence>
<reference evidence="6" key="3">
    <citation type="submission" date="2025-09" db="UniProtKB">
        <authorList>
            <consortium name="Ensembl"/>
        </authorList>
    </citation>
    <scope>IDENTIFICATION</scope>
</reference>
<keyword evidence="3 4" id="KW-0106">Calcium</keyword>
<dbReference type="InterPro" id="IPR002048">
    <property type="entry name" value="EF_hand_dom"/>
</dbReference>
<dbReference type="InterPro" id="IPR018247">
    <property type="entry name" value="EF_Hand_1_Ca_BS"/>
</dbReference>
<evidence type="ECO:0000256" key="3">
    <source>
        <dbReference type="ARBA" id="ARBA00022837"/>
    </source>
</evidence>
<dbReference type="SMART" id="SM01394">
    <property type="entry name" value="S_100"/>
    <property type="match status" value="1"/>
</dbReference>
<evidence type="ECO:0000313" key="6">
    <source>
        <dbReference type="Ensembl" id="ENSSAUP00010033885.1"/>
    </source>
</evidence>
<evidence type="ECO:0000256" key="2">
    <source>
        <dbReference type="ARBA" id="ARBA00022723"/>
    </source>
</evidence>
<accession>A0A671W4V1</accession>
<dbReference type="InterPro" id="IPR013787">
    <property type="entry name" value="S100_Ca-bd_sub"/>
</dbReference>
<dbReference type="GeneTree" id="ENSGT00940000161125"/>
<dbReference type="PROSITE" id="PS00303">
    <property type="entry name" value="S100_CABP"/>
    <property type="match status" value="1"/>
</dbReference>
<reference evidence="6" key="2">
    <citation type="submission" date="2025-08" db="UniProtKB">
        <authorList>
            <consortium name="Ensembl"/>
        </authorList>
    </citation>
    <scope>IDENTIFICATION</scope>
</reference>
<dbReference type="OMA" id="VITCAHR"/>
<dbReference type="AlphaFoldDB" id="A0A671W4V1"/>
<sequence length="101" mass="11693">MSKLETAMDTIVNVFQYYSSNEGDKFKLNRRELKNLLQGELSSYLQVHRDPQRVEAIMSDLDMNMDGSVSFEEFVAMVTELTVCSSSFFQDYTTPKINEMK</sequence>
<reference evidence="6" key="1">
    <citation type="submission" date="2021-04" db="EMBL/GenBank/DDBJ databases">
        <authorList>
            <consortium name="Wellcome Sanger Institute Data Sharing"/>
        </authorList>
    </citation>
    <scope>NUCLEOTIDE SEQUENCE [LARGE SCALE GENOMIC DNA]</scope>
</reference>
<dbReference type="Ensembl" id="ENSSAUT00010035696.1">
    <property type="protein sequence ID" value="ENSSAUP00010033885.1"/>
    <property type="gene ID" value="ENSSAUG00010014362.1"/>
</dbReference>
<evidence type="ECO:0000259" key="5">
    <source>
        <dbReference type="PROSITE" id="PS50222"/>
    </source>
</evidence>
<dbReference type="PROSITE" id="PS00018">
    <property type="entry name" value="EF_HAND_1"/>
    <property type="match status" value="1"/>
</dbReference>
<dbReference type="InParanoid" id="A0A671W4V1"/>
<dbReference type="PROSITE" id="PS50222">
    <property type="entry name" value="EF_HAND_2"/>
    <property type="match status" value="1"/>
</dbReference>
<dbReference type="GO" id="GO:0005737">
    <property type="term" value="C:cytoplasm"/>
    <property type="evidence" value="ECO:0007669"/>
    <property type="project" value="TreeGrafter"/>
</dbReference>
<comment type="similarity">
    <text evidence="1 4">Belongs to the S-100 family.</text>
</comment>
<dbReference type="SUPFAM" id="SSF47473">
    <property type="entry name" value="EF-hand"/>
    <property type="match status" value="1"/>
</dbReference>
<protein>
    <recommendedName>
        <fullName evidence="4">Protein S100</fullName>
    </recommendedName>
    <alternativeName>
        <fullName evidence="4">S100 calcium-binding protein</fullName>
    </alternativeName>
</protein>
<dbReference type="Pfam" id="PF01023">
    <property type="entry name" value="S_100"/>
    <property type="match status" value="1"/>
</dbReference>
<organism evidence="6 7">
    <name type="scientific">Sparus aurata</name>
    <name type="common">Gilthead sea bream</name>
    <dbReference type="NCBI Taxonomy" id="8175"/>
    <lineage>
        <taxon>Eukaryota</taxon>
        <taxon>Metazoa</taxon>
        <taxon>Chordata</taxon>
        <taxon>Craniata</taxon>
        <taxon>Vertebrata</taxon>
        <taxon>Euteleostomi</taxon>
        <taxon>Actinopterygii</taxon>
        <taxon>Neopterygii</taxon>
        <taxon>Teleostei</taxon>
        <taxon>Neoteleostei</taxon>
        <taxon>Acanthomorphata</taxon>
        <taxon>Eupercaria</taxon>
        <taxon>Spariformes</taxon>
        <taxon>Sparidae</taxon>
        <taxon>Sparus</taxon>
    </lineage>
</organism>
<dbReference type="InterPro" id="IPR011992">
    <property type="entry name" value="EF-hand-dom_pair"/>
</dbReference>
<proteinExistence type="inferred from homology"/>
<dbReference type="GO" id="GO:0005509">
    <property type="term" value="F:calcium ion binding"/>
    <property type="evidence" value="ECO:0007669"/>
    <property type="project" value="InterPro"/>
</dbReference>
<keyword evidence="7" id="KW-1185">Reference proteome</keyword>
<keyword evidence="2 4" id="KW-0479">Metal-binding</keyword>
<dbReference type="Proteomes" id="UP000472265">
    <property type="component" value="Chromosome 17"/>
</dbReference>
<dbReference type="Gene3D" id="1.10.238.10">
    <property type="entry name" value="EF-hand"/>
    <property type="match status" value="1"/>
</dbReference>
<dbReference type="InterPro" id="IPR001751">
    <property type="entry name" value="S100/CaBP7/8-like_CS"/>
</dbReference>
<feature type="domain" description="EF-hand" evidence="5">
    <location>
        <begin position="49"/>
        <end position="84"/>
    </location>
</feature>
<dbReference type="PANTHER" id="PTHR11639:SF134">
    <property type="entry name" value="PROTEIN S100-A1-RELATED"/>
    <property type="match status" value="1"/>
</dbReference>
<dbReference type="SMART" id="SM00054">
    <property type="entry name" value="EFh"/>
    <property type="match status" value="1"/>
</dbReference>
<dbReference type="GO" id="GO:0048306">
    <property type="term" value="F:calcium-dependent protein binding"/>
    <property type="evidence" value="ECO:0007669"/>
    <property type="project" value="TreeGrafter"/>
</dbReference>
<evidence type="ECO:0000256" key="1">
    <source>
        <dbReference type="ARBA" id="ARBA00007323"/>
    </source>
</evidence>
<name>A0A671W4V1_SPAAU</name>
<evidence type="ECO:0000256" key="4">
    <source>
        <dbReference type="RuleBase" id="RU361184"/>
    </source>
</evidence>